<dbReference type="InterPro" id="IPR026889">
    <property type="entry name" value="Zn_Tnp"/>
</dbReference>
<sequence>LFNSQNNWLKFLHNNKANLRAVVIENVTKMLSCGTAAFGSREYHCCNPNCTHIKYIHQTCKSRTCSRCGM</sequence>
<evidence type="ECO:0000259" key="1">
    <source>
        <dbReference type="Pfam" id="PF14319"/>
    </source>
</evidence>
<gene>
    <name evidence="2" type="ORF">GNP88_21235</name>
</gene>
<evidence type="ECO:0000313" key="3">
    <source>
        <dbReference type="Proteomes" id="UP000448038"/>
    </source>
</evidence>
<comment type="caution">
    <text evidence="2">The sequence shown here is derived from an EMBL/GenBank/DDBJ whole genome shotgun (WGS) entry which is preliminary data.</text>
</comment>
<dbReference type="AlphaFoldDB" id="A0A844P976"/>
<protein>
    <submittedName>
        <fullName evidence="2">IS91 family transposase</fullName>
    </submittedName>
</protein>
<dbReference type="Proteomes" id="UP000448038">
    <property type="component" value="Unassembled WGS sequence"/>
</dbReference>
<organism evidence="2 3">
    <name type="scientific">Aliivibrio fischeri</name>
    <name type="common">Vibrio fischeri</name>
    <dbReference type="NCBI Taxonomy" id="668"/>
    <lineage>
        <taxon>Bacteria</taxon>
        <taxon>Pseudomonadati</taxon>
        <taxon>Pseudomonadota</taxon>
        <taxon>Gammaproteobacteria</taxon>
        <taxon>Vibrionales</taxon>
        <taxon>Vibrionaceae</taxon>
        <taxon>Aliivibrio</taxon>
    </lineage>
</organism>
<name>A0A844P976_ALIFS</name>
<dbReference type="EMBL" id="WOBN01000113">
    <property type="protein sequence ID" value="MUK51596.1"/>
    <property type="molecule type" value="Genomic_DNA"/>
</dbReference>
<accession>A0A844P976</accession>
<dbReference type="RefSeq" id="WP_196583044.1">
    <property type="nucleotide sequence ID" value="NZ_WOBN01000113.1"/>
</dbReference>
<reference evidence="2 3" key="1">
    <citation type="submission" date="2019-11" db="EMBL/GenBank/DDBJ databases">
        <title>Using colonization assays and comparative genomics to discover symbiosis behaviors and factors in Vibrio fischeri.</title>
        <authorList>
            <person name="Bongrand C."/>
            <person name="Moriano-Gutierrez S."/>
            <person name="Arevalo P."/>
            <person name="Mcfall-Ngai M."/>
            <person name="Visick K."/>
            <person name="Polz M.F."/>
            <person name="Ruby E.G."/>
        </authorList>
    </citation>
    <scope>NUCLEOTIDE SEQUENCE [LARGE SCALE GENOMIC DNA]</scope>
    <source>
        <strain evidence="3">emors.4.1</strain>
    </source>
</reference>
<feature type="non-terminal residue" evidence="2">
    <location>
        <position position="70"/>
    </location>
</feature>
<feature type="domain" description="Transposase zinc-binding" evidence="1">
    <location>
        <begin position="6"/>
        <end position="69"/>
    </location>
</feature>
<evidence type="ECO:0000313" key="2">
    <source>
        <dbReference type="EMBL" id="MUK51596.1"/>
    </source>
</evidence>
<feature type="non-terminal residue" evidence="2">
    <location>
        <position position="1"/>
    </location>
</feature>
<proteinExistence type="predicted"/>
<dbReference type="Pfam" id="PF14319">
    <property type="entry name" value="Zn_Tnp_IS91"/>
    <property type="match status" value="1"/>
</dbReference>